<dbReference type="Gene3D" id="1.20.1070.10">
    <property type="entry name" value="Rhodopsin 7-helix transmembrane proteins"/>
    <property type="match status" value="1"/>
</dbReference>
<evidence type="ECO:0000256" key="2">
    <source>
        <dbReference type="ARBA" id="ARBA00022692"/>
    </source>
</evidence>
<keyword evidence="2 8" id="KW-0812">Transmembrane</keyword>
<feature type="transmembrane region" description="Helical" evidence="9">
    <location>
        <begin position="55"/>
        <end position="75"/>
    </location>
</feature>
<feature type="transmembrane region" description="Helical" evidence="9">
    <location>
        <begin position="95"/>
        <end position="113"/>
    </location>
</feature>
<dbReference type="AlphaFoldDB" id="A0AA88XY86"/>
<evidence type="ECO:0000256" key="1">
    <source>
        <dbReference type="ARBA" id="ARBA00004141"/>
    </source>
</evidence>
<dbReference type="Proteomes" id="UP001186944">
    <property type="component" value="Unassembled WGS sequence"/>
</dbReference>
<evidence type="ECO:0000256" key="5">
    <source>
        <dbReference type="ARBA" id="ARBA00023136"/>
    </source>
</evidence>
<evidence type="ECO:0000256" key="4">
    <source>
        <dbReference type="ARBA" id="ARBA00023040"/>
    </source>
</evidence>
<keyword evidence="3 9" id="KW-1133">Transmembrane helix</keyword>
<dbReference type="GO" id="GO:0004930">
    <property type="term" value="F:G protein-coupled receptor activity"/>
    <property type="evidence" value="ECO:0007669"/>
    <property type="project" value="UniProtKB-KW"/>
</dbReference>
<keyword evidence="6 8" id="KW-0675">Receptor</keyword>
<keyword evidence="7 8" id="KW-0807">Transducer</keyword>
<protein>
    <recommendedName>
        <fullName evidence="10">G-protein coupled receptors family 1 profile domain-containing protein</fullName>
    </recommendedName>
</protein>
<feature type="transmembrane region" description="Helical" evidence="9">
    <location>
        <begin position="277"/>
        <end position="304"/>
    </location>
</feature>
<comment type="subcellular location">
    <subcellularLocation>
        <location evidence="1">Membrane</location>
        <topology evidence="1">Multi-pass membrane protein</topology>
    </subcellularLocation>
</comment>
<evidence type="ECO:0000313" key="11">
    <source>
        <dbReference type="EMBL" id="KAK3094360.1"/>
    </source>
</evidence>
<evidence type="ECO:0000256" key="8">
    <source>
        <dbReference type="RuleBase" id="RU000688"/>
    </source>
</evidence>
<dbReference type="SUPFAM" id="SSF81321">
    <property type="entry name" value="Family A G protein-coupled receptor-like"/>
    <property type="match status" value="1"/>
</dbReference>
<sequence length="363" mass="41802">MDNNTDMHDVEYGIFLEYRLSAVVILSIISILGTVGNIHVLAVYRRIRRSKLRQFILVLACNDLIGSCVATPLNIFDLRYVMTMKWDVYCKFTRLITYHTTMASGLLLAVVAYERYRRVCDPFGAQMTFRQMKIGCISTILTAFVLALPTVYFYGSVPTDIKERPDLNNVYHGKMCGPHETHQTVPYFSCLLFIGTVVLIAEVFFYTSIIISIIRWKRYKKYLLSRNDENKCPDERSALLDMENSRKYLRYQNPKLTGTAGDGEAERKKEMDKMDTAARLSLMFMLNVIFSYVGYIPIIVFSIIQAADPHAFLSVLSVVESSIAMLNRLYFLNNIVNPTMYGLMDKQFRSTCKIMYIDCLAWI</sequence>
<dbReference type="PROSITE" id="PS50262">
    <property type="entry name" value="G_PROTEIN_RECEP_F1_2"/>
    <property type="match status" value="1"/>
</dbReference>
<feature type="transmembrane region" description="Helical" evidence="9">
    <location>
        <begin position="191"/>
        <end position="216"/>
    </location>
</feature>
<dbReference type="EMBL" id="VSWD01000008">
    <property type="protein sequence ID" value="KAK3094360.1"/>
    <property type="molecule type" value="Genomic_DNA"/>
</dbReference>
<organism evidence="11 12">
    <name type="scientific">Pinctada imbricata</name>
    <name type="common">Atlantic pearl-oyster</name>
    <name type="synonym">Pinctada martensii</name>
    <dbReference type="NCBI Taxonomy" id="66713"/>
    <lineage>
        <taxon>Eukaryota</taxon>
        <taxon>Metazoa</taxon>
        <taxon>Spiralia</taxon>
        <taxon>Lophotrochozoa</taxon>
        <taxon>Mollusca</taxon>
        <taxon>Bivalvia</taxon>
        <taxon>Autobranchia</taxon>
        <taxon>Pteriomorphia</taxon>
        <taxon>Pterioida</taxon>
        <taxon>Pterioidea</taxon>
        <taxon>Pteriidae</taxon>
        <taxon>Pinctada</taxon>
    </lineage>
</organism>
<evidence type="ECO:0000313" key="12">
    <source>
        <dbReference type="Proteomes" id="UP001186944"/>
    </source>
</evidence>
<dbReference type="PANTHER" id="PTHR24238">
    <property type="entry name" value="G-PROTEIN COUPLED RECEPTOR"/>
    <property type="match status" value="1"/>
</dbReference>
<dbReference type="Pfam" id="PF00001">
    <property type="entry name" value="7tm_1"/>
    <property type="match status" value="1"/>
</dbReference>
<feature type="transmembrane region" description="Helical" evidence="9">
    <location>
        <begin position="20"/>
        <end position="43"/>
    </location>
</feature>
<keyword evidence="12" id="KW-1185">Reference proteome</keyword>
<evidence type="ECO:0000256" key="7">
    <source>
        <dbReference type="ARBA" id="ARBA00023224"/>
    </source>
</evidence>
<evidence type="ECO:0000256" key="9">
    <source>
        <dbReference type="SAM" id="Phobius"/>
    </source>
</evidence>
<comment type="caution">
    <text evidence="11">The sequence shown here is derived from an EMBL/GenBank/DDBJ whole genome shotgun (WGS) entry which is preliminary data.</text>
</comment>
<dbReference type="GO" id="GO:0016020">
    <property type="term" value="C:membrane"/>
    <property type="evidence" value="ECO:0007669"/>
    <property type="project" value="UniProtKB-SubCell"/>
</dbReference>
<evidence type="ECO:0000256" key="6">
    <source>
        <dbReference type="ARBA" id="ARBA00023170"/>
    </source>
</evidence>
<evidence type="ECO:0000259" key="10">
    <source>
        <dbReference type="PROSITE" id="PS50262"/>
    </source>
</evidence>
<keyword evidence="4 8" id="KW-0297">G-protein coupled receptor</keyword>
<reference evidence="11" key="1">
    <citation type="submission" date="2019-08" db="EMBL/GenBank/DDBJ databases">
        <title>The improved chromosome-level genome for the pearl oyster Pinctada fucata martensii using PacBio sequencing and Hi-C.</title>
        <authorList>
            <person name="Zheng Z."/>
        </authorList>
    </citation>
    <scope>NUCLEOTIDE SEQUENCE</scope>
    <source>
        <strain evidence="11">ZZ-2019</strain>
        <tissue evidence="11">Adductor muscle</tissue>
    </source>
</reference>
<dbReference type="InterPro" id="IPR017452">
    <property type="entry name" value="GPCR_Rhodpsn_7TM"/>
</dbReference>
<feature type="transmembrane region" description="Helical" evidence="9">
    <location>
        <begin position="310"/>
        <end position="331"/>
    </location>
</feature>
<feature type="transmembrane region" description="Helical" evidence="9">
    <location>
        <begin position="134"/>
        <end position="155"/>
    </location>
</feature>
<feature type="domain" description="G-protein coupled receptors family 1 profile" evidence="10">
    <location>
        <begin position="33"/>
        <end position="341"/>
    </location>
</feature>
<comment type="similarity">
    <text evidence="8">Belongs to the G-protein coupled receptor 1 family.</text>
</comment>
<dbReference type="PROSITE" id="PS00237">
    <property type="entry name" value="G_PROTEIN_RECEP_F1_1"/>
    <property type="match status" value="1"/>
</dbReference>
<name>A0AA88XY86_PINIB</name>
<keyword evidence="5 9" id="KW-0472">Membrane</keyword>
<dbReference type="InterPro" id="IPR000276">
    <property type="entry name" value="GPCR_Rhodpsn"/>
</dbReference>
<dbReference type="PRINTS" id="PR00237">
    <property type="entry name" value="GPCRRHODOPSN"/>
</dbReference>
<dbReference type="CDD" id="cd00637">
    <property type="entry name" value="7tm_classA_rhodopsin-like"/>
    <property type="match status" value="1"/>
</dbReference>
<proteinExistence type="inferred from homology"/>
<accession>A0AA88XY86</accession>
<dbReference type="PANTHER" id="PTHR24238:SF47">
    <property type="entry name" value="ECDYSTEROIDS_DOPAMINE RECEPTOR-RELATED"/>
    <property type="match status" value="1"/>
</dbReference>
<gene>
    <name evidence="11" type="ORF">FSP39_000753</name>
</gene>
<evidence type="ECO:0000256" key="3">
    <source>
        <dbReference type="ARBA" id="ARBA00022989"/>
    </source>
</evidence>